<evidence type="ECO:0000256" key="2">
    <source>
        <dbReference type="ARBA" id="ARBA00022692"/>
    </source>
</evidence>
<evidence type="ECO:0000256" key="4">
    <source>
        <dbReference type="ARBA" id="ARBA00023136"/>
    </source>
</evidence>
<evidence type="ECO:0000256" key="5">
    <source>
        <dbReference type="SAM" id="MobiDB-lite"/>
    </source>
</evidence>
<organism evidence="7 8">
    <name type="scientific">Hymenolepis diminuta</name>
    <name type="common">Rat tapeworm</name>
    <dbReference type="NCBI Taxonomy" id="6216"/>
    <lineage>
        <taxon>Eukaryota</taxon>
        <taxon>Metazoa</taxon>
        <taxon>Spiralia</taxon>
        <taxon>Lophotrochozoa</taxon>
        <taxon>Platyhelminthes</taxon>
        <taxon>Cestoda</taxon>
        <taxon>Eucestoda</taxon>
        <taxon>Cyclophyllidea</taxon>
        <taxon>Hymenolepididae</taxon>
        <taxon>Hymenolepis</taxon>
    </lineage>
</organism>
<evidence type="ECO:0000256" key="1">
    <source>
        <dbReference type="ARBA" id="ARBA00004370"/>
    </source>
</evidence>
<dbReference type="Proteomes" id="UP000321570">
    <property type="component" value="Unassembled WGS sequence"/>
</dbReference>
<dbReference type="GO" id="GO:0016020">
    <property type="term" value="C:membrane"/>
    <property type="evidence" value="ECO:0007669"/>
    <property type="project" value="UniProtKB-SubCell"/>
</dbReference>
<comment type="subcellular location">
    <subcellularLocation>
        <location evidence="1">Membrane</location>
    </subcellularLocation>
</comment>
<dbReference type="Gene3D" id="3.40.50.2300">
    <property type="match status" value="2"/>
</dbReference>
<feature type="non-terminal residue" evidence="7">
    <location>
        <position position="1"/>
    </location>
</feature>
<name>A0A564YBG9_HYMDI</name>
<feature type="domain" description="Receptor ligand binding region" evidence="6">
    <location>
        <begin position="30"/>
        <end position="120"/>
    </location>
</feature>
<evidence type="ECO:0000259" key="6">
    <source>
        <dbReference type="Pfam" id="PF01094"/>
    </source>
</evidence>
<dbReference type="AlphaFoldDB" id="A0A564YBG9"/>
<dbReference type="SUPFAM" id="SSF53822">
    <property type="entry name" value="Periplasmic binding protein-like I"/>
    <property type="match status" value="1"/>
</dbReference>
<gene>
    <name evidence="7" type="ORF">WMSIL1_LOCUS4849</name>
</gene>
<protein>
    <recommendedName>
        <fullName evidence="6">Receptor ligand binding region domain-containing protein</fullName>
    </recommendedName>
</protein>
<evidence type="ECO:0000313" key="7">
    <source>
        <dbReference type="EMBL" id="VUZ44625.1"/>
    </source>
</evidence>
<dbReference type="InterPro" id="IPR001828">
    <property type="entry name" value="ANF_lig-bd_rcpt"/>
</dbReference>
<feature type="non-terminal residue" evidence="7">
    <location>
        <position position="176"/>
    </location>
</feature>
<reference evidence="7 8" key="1">
    <citation type="submission" date="2019-07" db="EMBL/GenBank/DDBJ databases">
        <authorList>
            <person name="Jastrzebski P J."/>
            <person name="Paukszto L."/>
            <person name="Jastrzebski P J."/>
        </authorList>
    </citation>
    <scope>NUCLEOTIDE SEQUENCE [LARGE SCALE GENOMIC DNA]</scope>
    <source>
        <strain evidence="7 8">WMS-il1</strain>
    </source>
</reference>
<keyword evidence="2" id="KW-0812">Transmembrane</keyword>
<feature type="region of interest" description="Disordered" evidence="5">
    <location>
        <begin position="1"/>
        <end position="28"/>
    </location>
</feature>
<keyword evidence="8" id="KW-1185">Reference proteome</keyword>
<dbReference type="InterPro" id="IPR028082">
    <property type="entry name" value="Peripla_BP_I"/>
</dbReference>
<evidence type="ECO:0000256" key="3">
    <source>
        <dbReference type="ARBA" id="ARBA00022989"/>
    </source>
</evidence>
<keyword evidence="4" id="KW-0472">Membrane</keyword>
<dbReference type="EMBL" id="CABIJS010000144">
    <property type="protein sequence ID" value="VUZ44625.1"/>
    <property type="molecule type" value="Genomic_DNA"/>
</dbReference>
<evidence type="ECO:0000313" key="8">
    <source>
        <dbReference type="Proteomes" id="UP000321570"/>
    </source>
</evidence>
<accession>A0A564YBG9</accession>
<sequence length="176" mass="20173">NYQTTDDDDHSSPIDGIDFSPFQEPEDHYSTSQQSLTYYFLISDTINLLAHGISRLASKVPIHPPSRIMCQTNEIWSQGAHLVTEIKSVKGEEFRGYTGYVEFDSNGRRKNTNITILELSQDGTQEYGYWNEKDRLVVTKNFSTTQAEIYKELTGQVLRVATIEEVPFMMYKGPME</sequence>
<proteinExistence type="predicted"/>
<keyword evidence="3" id="KW-1133">Transmembrane helix</keyword>
<dbReference type="Pfam" id="PF01094">
    <property type="entry name" value="ANF_receptor"/>
    <property type="match status" value="1"/>
</dbReference>